<dbReference type="GO" id="GO:0005085">
    <property type="term" value="F:guanyl-nucleotide exchange factor activity"/>
    <property type="evidence" value="ECO:0007669"/>
    <property type="project" value="InterPro"/>
</dbReference>
<evidence type="ECO:0000313" key="3">
    <source>
        <dbReference type="Proteomes" id="UP000027361"/>
    </source>
</evidence>
<dbReference type="EMBL" id="JMSN01000029">
    <property type="protein sequence ID" value="KDN47568.1"/>
    <property type="molecule type" value="Genomic_DNA"/>
</dbReference>
<name>A0A066W4T8_TILAU</name>
<evidence type="ECO:0000313" key="2">
    <source>
        <dbReference type="EMBL" id="KDN47568.1"/>
    </source>
</evidence>
<dbReference type="AlphaFoldDB" id="A0A066W4T8"/>
<gene>
    <name evidence="2" type="ORF">K437DRAFT_94222</name>
</gene>
<proteinExistence type="predicted"/>
<dbReference type="GeneID" id="25267957"/>
<evidence type="ECO:0000256" key="1">
    <source>
        <dbReference type="SAM" id="MobiDB-lite"/>
    </source>
</evidence>
<protein>
    <recommendedName>
        <fullName evidence="4">ARM repeat-containing protein</fullName>
    </recommendedName>
</protein>
<dbReference type="PANTHER" id="PTHR10957">
    <property type="entry name" value="RAP1 GTPASE-GDP DISSOCIATION STIMULATOR 1"/>
    <property type="match status" value="1"/>
</dbReference>
<dbReference type="InterPro" id="IPR011989">
    <property type="entry name" value="ARM-like"/>
</dbReference>
<dbReference type="STRING" id="1037660.A0A066W4T8"/>
<sequence length="790" mass="83517">MLRILLTHRSSKYTRPLQEAQIEIMRVLANLCIECDTNRDKLLHLQAASAILALVDSLLNDPIPDMKAMVHFDTQTLALLRAATGAILNLQLDHPATKRALGASATSLRTIYRLASTPRIYVPNSWADGNHGFARAAHGSPKQAENMNLIRTGATVSTWAWRIVQDVVSCGATGVSDGGALSPSSGTELSGRSRSDTLLTDAAINATAVSLRAFLAASSHHKQGDDILPWDAEDVSTLIESDMEVLSAAAELIESTSLDSPAFRLLSVSPEHWPNPASQPAGLRHRNPLELYTAFFERAAPPPAWQGTSRTPVPADTQSLQEAEKQYAQCKAAVARSIVAIAGEDRCMDVLFGSEASGLSGASWFIDTLKSWASMRRGTNRDDLVSIALLTLGNLARKDSHCVAMIEQHDVGTLLAPVLADEQVDVKVAHGLVGLLKNLAIPAQNKERIGSLGVIEAVGRFLEPSKDMVQPLQFGTVGLLKHLCTGSIANAVRLANGPVLHALLAVNRRTDDVPTRMESTRVLFNIVKTLWSVRDADSGSTTTVAAAVAAAKAAIMRFETAEALCEMVRNGVKYPILVNEGVIALTLLATDARGSLLVTQALVQQKPAQDEDNDTANNSSSNGNVKGSSSSATNPHDNDKERRLPQREGTADNTASLPPASASDALGMLENVLTRRDARMPPQYAANACSLLIAIFEASKGAGTGAGAIGSRGGATAAALAAGGGARAKGIVAGEEMDISVDLAAAADAHPITAIARRMSDTLRGLQERGPAEMVAMAERALQLSSQCSS</sequence>
<feature type="compositionally biased region" description="Low complexity" evidence="1">
    <location>
        <begin position="617"/>
        <end position="631"/>
    </location>
</feature>
<dbReference type="OrthoDB" id="26149at2759"/>
<dbReference type="InParanoid" id="A0A066W4T8"/>
<dbReference type="SUPFAM" id="SSF48371">
    <property type="entry name" value="ARM repeat"/>
    <property type="match status" value="1"/>
</dbReference>
<accession>A0A066W4T8</accession>
<reference evidence="2 3" key="1">
    <citation type="submission" date="2014-05" db="EMBL/GenBank/DDBJ databases">
        <title>Draft genome sequence of a rare smut relative, Tilletiaria anomala UBC 951.</title>
        <authorList>
            <consortium name="DOE Joint Genome Institute"/>
            <person name="Toome M."/>
            <person name="Kuo A."/>
            <person name="Henrissat B."/>
            <person name="Lipzen A."/>
            <person name="Tritt A."/>
            <person name="Yoshinaga Y."/>
            <person name="Zane M."/>
            <person name="Barry K."/>
            <person name="Grigoriev I.V."/>
            <person name="Spatafora J.W."/>
            <person name="Aimea M.C."/>
        </authorList>
    </citation>
    <scope>NUCLEOTIDE SEQUENCE [LARGE SCALE GENOMIC DNA]</scope>
    <source>
        <strain evidence="2 3">UBC 951</strain>
    </source>
</reference>
<feature type="compositionally biased region" description="Basic and acidic residues" evidence="1">
    <location>
        <begin position="636"/>
        <end position="650"/>
    </location>
</feature>
<dbReference type="RefSeq" id="XP_013243905.1">
    <property type="nucleotide sequence ID" value="XM_013388451.1"/>
</dbReference>
<dbReference type="InterPro" id="IPR040144">
    <property type="entry name" value="RAP1GDS1"/>
</dbReference>
<feature type="region of interest" description="Disordered" evidence="1">
    <location>
        <begin position="606"/>
        <end position="662"/>
    </location>
</feature>
<keyword evidence="3" id="KW-1185">Reference proteome</keyword>
<dbReference type="HOGENOM" id="CLU_007321_1_1_1"/>
<dbReference type="Proteomes" id="UP000027361">
    <property type="component" value="Unassembled WGS sequence"/>
</dbReference>
<comment type="caution">
    <text evidence="2">The sequence shown here is derived from an EMBL/GenBank/DDBJ whole genome shotgun (WGS) entry which is preliminary data.</text>
</comment>
<dbReference type="InterPro" id="IPR016024">
    <property type="entry name" value="ARM-type_fold"/>
</dbReference>
<organism evidence="2 3">
    <name type="scientific">Tilletiaria anomala (strain ATCC 24038 / CBS 436.72 / UBC 951)</name>
    <dbReference type="NCBI Taxonomy" id="1037660"/>
    <lineage>
        <taxon>Eukaryota</taxon>
        <taxon>Fungi</taxon>
        <taxon>Dikarya</taxon>
        <taxon>Basidiomycota</taxon>
        <taxon>Ustilaginomycotina</taxon>
        <taxon>Exobasidiomycetes</taxon>
        <taxon>Georgefischeriales</taxon>
        <taxon>Tilletiariaceae</taxon>
        <taxon>Tilletiaria</taxon>
    </lineage>
</organism>
<evidence type="ECO:0008006" key="4">
    <source>
        <dbReference type="Google" id="ProtNLM"/>
    </source>
</evidence>
<dbReference type="Gene3D" id="1.25.10.10">
    <property type="entry name" value="Leucine-rich Repeat Variant"/>
    <property type="match status" value="1"/>
</dbReference>